<evidence type="ECO:0000313" key="3">
    <source>
        <dbReference type="Proteomes" id="UP000256503"/>
    </source>
</evidence>
<evidence type="ECO:0000256" key="1">
    <source>
        <dbReference type="SAM" id="MobiDB-lite"/>
    </source>
</evidence>
<protein>
    <submittedName>
        <fullName evidence="2">Uncharacterized protein</fullName>
    </submittedName>
</protein>
<evidence type="ECO:0000313" key="2">
    <source>
        <dbReference type="EMBL" id="AXM97700.1"/>
    </source>
</evidence>
<proteinExistence type="predicted"/>
<sequence length="137" mass="15320">MRLIAKRMDRQAPAPVPVEDRGVGAAIERLITDEVERRVDEAVQKQPPARVQQVLDGFNEPKPVTDYRELPPIPRTRAPKASEISFDRDEFGRLSAAHCGNFTLYCQRNELGQVVRMVPSDIAPLPPVVRPAAINEV</sequence>
<dbReference type="EMBL" id="CP031146">
    <property type="protein sequence ID" value="AXM97700.1"/>
    <property type="molecule type" value="Genomic_DNA"/>
</dbReference>
<name>A0AAD0QY59_PSEDL</name>
<reference evidence="2 3" key="1">
    <citation type="submission" date="2018-07" db="EMBL/GenBank/DDBJ databases">
        <title>Complete genome sequence of a Pseudomonas plecoglossicida strain pathogenic to the marine fish, Larimichthys crocea.</title>
        <authorList>
            <person name="Tao Z."/>
        </authorList>
    </citation>
    <scope>NUCLEOTIDE SEQUENCE [LARGE SCALE GENOMIC DNA]</scope>
    <source>
        <strain evidence="2 3">XSDHY-P</strain>
    </source>
</reference>
<feature type="region of interest" description="Disordered" evidence="1">
    <location>
        <begin position="59"/>
        <end position="81"/>
    </location>
</feature>
<dbReference type="Proteomes" id="UP000256503">
    <property type="component" value="Chromosome"/>
</dbReference>
<accession>A0AAD0QY59</accession>
<gene>
    <name evidence="2" type="ORF">DVB73_18850</name>
</gene>
<dbReference type="AlphaFoldDB" id="A0AAD0QY59"/>
<organism evidence="2 3">
    <name type="scientific">Pseudomonas plecoglossicida</name>
    <dbReference type="NCBI Taxonomy" id="70775"/>
    <lineage>
        <taxon>Bacteria</taxon>
        <taxon>Pseudomonadati</taxon>
        <taxon>Pseudomonadota</taxon>
        <taxon>Gammaproteobacteria</taxon>
        <taxon>Pseudomonadales</taxon>
        <taxon>Pseudomonadaceae</taxon>
        <taxon>Pseudomonas</taxon>
    </lineage>
</organism>